<dbReference type="Proteomes" id="UP000789366">
    <property type="component" value="Unassembled WGS sequence"/>
</dbReference>
<protein>
    <submittedName>
        <fullName evidence="1">3881_t:CDS:1</fullName>
    </submittedName>
</protein>
<feature type="non-terminal residue" evidence="1">
    <location>
        <position position="273"/>
    </location>
</feature>
<gene>
    <name evidence="1" type="ORF">SPELUC_LOCUS12446</name>
</gene>
<sequence>MIITENDDYGSMATIKRALVNGEDIPFMPIDIEEYNEYINNTSHYVLRIYSYFVDGQKAVVTIFVPDNKNIDVFEIEIKNILANGKDERGVVNMTNLWTEHIKGFPISRYYKEPKSHICIITTDIKQRSIALVIILNYNLEIANEHKLETASDDLRAYYLKVAQKYRIPLSEWALLTKYEYNNGRMSYSARFPLCEHAFYVSINNYHSVEDPTVLYKAYPSSLITHDRALICLIDIETENEKNLLKAFALCWQLLASDIELTYNGSKYDWPFV</sequence>
<name>A0ACA9PU62_9GLOM</name>
<proteinExistence type="predicted"/>
<accession>A0ACA9PU62</accession>
<evidence type="ECO:0000313" key="1">
    <source>
        <dbReference type="EMBL" id="CAG8721137.1"/>
    </source>
</evidence>
<comment type="caution">
    <text evidence="1">The sequence shown here is derived from an EMBL/GenBank/DDBJ whole genome shotgun (WGS) entry which is preliminary data.</text>
</comment>
<reference evidence="1" key="1">
    <citation type="submission" date="2021-06" db="EMBL/GenBank/DDBJ databases">
        <authorList>
            <person name="Kallberg Y."/>
            <person name="Tangrot J."/>
            <person name="Rosling A."/>
        </authorList>
    </citation>
    <scope>NUCLEOTIDE SEQUENCE</scope>
    <source>
        <strain evidence="1">28 12/20/2015</strain>
    </source>
</reference>
<evidence type="ECO:0000313" key="2">
    <source>
        <dbReference type="Proteomes" id="UP000789366"/>
    </source>
</evidence>
<organism evidence="1 2">
    <name type="scientific">Cetraspora pellucida</name>
    <dbReference type="NCBI Taxonomy" id="1433469"/>
    <lineage>
        <taxon>Eukaryota</taxon>
        <taxon>Fungi</taxon>
        <taxon>Fungi incertae sedis</taxon>
        <taxon>Mucoromycota</taxon>
        <taxon>Glomeromycotina</taxon>
        <taxon>Glomeromycetes</taxon>
        <taxon>Diversisporales</taxon>
        <taxon>Gigasporaceae</taxon>
        <taxon>Cetraspora</taxon>
    </lineage>
</organism>
<keyword evidence="2" id="KW-1185">Reference proteome</keyword>
<dbReference type="EMBL" id="CAJVPW010029402">
    <property type="protein sequence ID" value="CAG8721137.1"/>
    <property type="molecule type" value="Genomic_DNA"/>
</dbReference>